<gene>
    <name evidence="1" type="ORF">L2E82_20830</name>
</gene>
<evidence type="ECO:0000313" key="2">
    <source>
        <dbReference type="Proteomes" id="UP001055811"/>
    </source>
</evidence>
<evidence type="ECO:0000313" key="1">
    <source>
        <dbReference type="EMBL" id="KAI3750201.1"/>
    </source>
</evidence>
<dbReference type="Proteomes" id="UP001055811">
    <property type="component" value="Linkage Group LG04"/>
</dbReference>
<organism evidence="1 2">
    <name type="scientific">Cichorium intybus</name>
    <name type="common">Chicory</name>
    <dbReference type="NCBI Taxonomy" id="13427"/>
    <lineage>
        <taxon>Eukaryota</taxon>
        <taxon>Viridiplantae</taxon>
        <taxon>Streptophyta</taxon>
        <taxon>Embryophyta</taxon>
        <taxon>Tracheophyta</taxon>
        <taxon>Spermatophyta</taxon>
        <taxon>Magnoliopsida</taxon>
        <taxon>eudicotyledons</taxon>
        <taxon>Gunneridae</taxon>
        <taxon>Pentapetalae</taxon>
        <taxon>asterids</taxon>
        <taxon>campanulids</taxon>
        <taxon>Asterales</taxon>
        <taxon>Asteraceae</taxon>
        <taxon>Cichorioideae</taxon>
        <taxon>Cichorieae</taxon>
        <taxon>Cichoriinae</taxon>
        <taxon>Cichorium</taxon>
    </lineage>
</organism>
<accession>A0ACB9DUR7</accession>
<reference evidence="1 2" key="2">
    <citation type="journal article" date="2022" name="Mol. Ecol. Resour.">
        <title>The genomes of chicory, endive, great burdock and yacon provide insights into Asteraceae paleo-polyploidization history and plant inulin production.</title>
        <authorList>
            <person name="Fan W."/>
            <person name="Wang S."/>
            <person name="Wang H."/>
            <person name="Wang A."/>
            <person name="Jiang F."/>
            <person name="Liu H."/>
            <person name="Zhao H."/>
            <person name="Xu D."/>
            <person name="Zhang Y."/>
        </authorList>
    </citation>
    <scope>NUCLEOTIDE SEQUENCE [LARGE SCALE GENOMIC DNA]</scope>
    <source>
        <strain evidence="2">cv. Punajuju</strain>
        <tissue evidence="1">Leaves</tissue>
    </source>
</reference>
<name>A0ACB9DUR7_CICIN</name>
<proteinExistence type="predicted"/>
<sequence length="90" mass="9251">MVFIIGFWKSNNRGVKGVGGVGVAPVAVIAGDGLVGFFVVFSKIRVNPVSDSTGAVIVSGSAYPRSTTMVMHSVSSSDVISSSKKVAMLM</sequence>
<reference evidence="2" key="1">
    <citation type="journal article" date="2022" name="Mol. Ecol. Resour.">
        <title>The genomes of chicory, endive, great burdock and yacon provide insights into Asteraceae palaeo-polyploidization history and plant inulin production.</title>
        <authorList>
            <person name="Fan W."/>
            <person name="Wang S."/>
            <person name="Wang H."/>
            <person name="Wang A."/>
            <person name="Jiang F."/>
            <person name="Liu H."/>
            <person name="Zhao H."/>
            <person name="Xu D."/>
            <person name="Zhang Y."/>
        </authorList>
    </citation>
    <scope>NUCLEOTIDE SEQUENCE [LARGE SCALE GENOMIC DNA]</scope>
    <source>
        <strain evidence="2">cv. Punajuju</strain>
    </source>
</reference>
<comment type="caution">
    <text evidence="1">The sequence shown here is derived from an EMBL/GenBank/DDBJ whole genome shotgun (WGS) entry which is preliminary data.</text>
</comment>
<dbReference type="EMBL" id="CM042012">
    <property type="protein sequence ID" value="KAI3750201.1"/>
    <property type="molecule type" value="Genomic_DNA"/>
</dbReference>
<keyword evidence="2" id="KW-1185">Reference proteome</keyword>
<protein>
    <submittedName>
        <fullName evidence="1">Uncharacterized protein</fullName>
    </submittedName>
</protein>